<proteinExistence type="predicted"/>
<gene>
    <name evidence="1" type="ORF">COL8621_00225</name>
</gene>
<name>A0A238JLE3_9RHOB</name>
<evidence type="ECO:0000313" key="1">
    <source>
        <dbReference type="EMBL" id="SMX30997.1"/>
    </source>
</evidence>
<sequence length="217" mass="23556">MVTYADICDRALTDALTVFGAFHPSPGDHAPEGCGTLILLGPNEPGFWPHFTASPEYLDGCCNRLDRWSTRVISKMADEFGATPLFPFGGPPFQPFIRWANRSGRAWPSPVSLLVHDVAGLFASYRGALALPERIALPPLPARPCDTCIEQPCRDACPAGAMSGPGYALDTCHTFLDTPDGNDCMTQGCNVRRACPISQSYDRKPEQSAFHMAAFHP</sequence>
<dbReference type="Proteomes" id="UP000202922">
    <property type="component" value="Unassembled WGS sequence"/>
</dbReference>
<dbReference type="AlphaFoldDB" id="A0A238JLE3"/>
<reference evidence="2" key="1">
    <citation type="submission" date="2017-05" db="EMBL/GenBank/DDBJ databases">
        <authorList>
            <person name="Rodrigo-Torres L."/>
            <person name="Arahal R. D."/>
            <person name="Lucena T."/>
        </authorList>
    </citation>
    <scope>NUCLEOTIDE SEQUENCE [LARGE SCALE GENOMIC DNA]</scope>
    <source>
        <strain evidence="2">CECT 8621</strain>
    </source>
</reference>
<dbReference type="OrthoDB" id="8279740at2"/>
<keyword evidence="2" id="KW-1185">Reference proteome</keyword>
<evidence type="ECO:0008006" key="3">
    <source>
        <dbReference type="Google" id="ProtNLM"/>
    </source>
</evidence>
<dbReference type="RefSeq" id="WP_093965475.1">
    <property type="nucleotide sequence ID" value="NZ_FXYE01000001.1"/>
</dbReference>
<dbReference type="EMBL" id="FXYE01000001">
    <property type="protein sequence ID" value="SMX30997.1"/>
    <property type="molecule type" value="Genomic_DNA"/>
</dbReference>
<protein>
    <recommendedName>
        <fullName evidence="3">Ferredoxin</fullName>
    </recommendedName>
</protein>
<organism evidence="1 2">
    <name type="scientific">Actibacterium lipolyticum</name>
    <dbReference type="NCBI Taxonomy" id="1524263"/>
    <lineage>
        <taxon>Bacteria</taxon>
        <taxon>Pseudomonadati</taxon>
        <taxon>Pseudomonadota</taxon>
        <taxon>Alphaproteobacteria</taxon>
        <taxon>Rhodobacterales</taxon>
        <taxon>Roseobacteraceae</taxon>
        <taxon>Actibacterium</taxon>
    </lineage>
</organism>
<accession>A0A238JLE3</accession>
<evidence type="ECO:0000313" key="2">
    <source>
        <dbReference type="Proteomes" id="UP000202922"/>
    </source>
</evidence>